<keyword evidence="3" id="KW-1185">Reference proteome</keyword>
<protein>
    <submittedName>
        <fullName evidence="2">Uncharacterized protein</fullName>
    </submittedName>
</protein>
<organism evidence="2 3">
    <name type="scientific">Nostoc minutum NIES-26</name>
    <dbReference type="NCBI Taxonomy" id="1844469"/>
    <lineage>
        <taxon>Bacteria</taxon>
        <taxon>Bacillati</taxon>
        <taxon>Cyanobacteriota</taxon>
        <taxon>Cyanophyceae</taxon>
        <taxon>Nostocales</taxon>
        <taxon>Nostocaceae</taxon>
        <taxon>Nostoc</taxon>
    </lineage>
</organism>
<sequence length="153" mass="17615">MFKLGGKISTLSTILLLCVTSLASAETPSRTIRDSQILPYLLDNPNDNSLVRVRCVSKSKQEIDSKRRIIRDSLLRSDVGDVYRQAALRLRNETVTIEIEGSCRNVKIRVQDGSDFSDYPNYNPHLNDNHTEFEDSSWLTREGSGWYWLLHRR</sequence>
<name>A0A367RT70_9NOSO</name>
<gene>
    <name evidence="2" type="ORF">A6770_11295</name>
</gene>
<dbReference type="EMBL" id="LXQD01000065">
    <property type="protein sequence ID" value="RCJ39758.1"/>
    <property type="molecule type" value="Genomic_DNA"/>
</dbReference>
<reference evidence="2" key="1">
    <citation type="submission" date="2016-04" db="EMBL/GenBank/DDBJ databases">
        <authorList>
            <person name="Tabuchi Yagui T.R."/>
        </authorList>
    </citation>
    <scope>NUCLEOTIDE SEQUENCE [LARGE SCALE GENOMIC DNA]</scope>
    <source>
        <strain evidence="2">NIES-26</strain>
    </source>
</reference>
<dbReference type="Proteomes" id="UP000252107">
    <property type="component" value="Unassembled WGS sequence"/>
</dbReference>
<evidence type="ECO:0000313" key="2">
    <source>
        <dbReference type="EMBL" id="RCJ39758.1"/>
    </source>
</evidence>
<comment type="caution">
    <text evidence="2">The sequence shown here is derived from an EMBL/GenBank/DDBJ whole genome shotgun (WGS) entry which is preliminary data.</text>
</comment>
<evidence type="ECO:0000313" key="3">
    <source>
        <dbReference type="Proteomes" id="UP000252107"/>
    </source>
</evidence>
<feature type="chain" id="PRO_5016628558" evidence="1">
    <location>
        <begin position="26"/>
        <end position="153"/>
    </location>
</feature>
<accession>A0A367RT70</accession>
<dbReference type="AlphaFoldDB" id="A0A367RT70"/>
<evidence type="ECO:0000256" key="1">
    <source>
        <dbReference type="SAM" id="SignalP"/>
    </source>
</evidence>
<keyword evidence="1" id="KW-0732">Signal</keyword>
<proteinExistence type="predicted"/>
<feature type="signal peptide" evidence="1">
    <location>
        <begin position="1"/>
        <end position="25"/>
    </location>
</feature>